<reference evidence="1 2" key="1">
    <citation type="submission" date="2017-09" db="EMBL/GenBank/DDBJ databases">
        <title>Genomics of the genus Arcobacter.</title>
        <authorList>
            <person name="Perez-Cataluna A."/>
            <person name="Figueras M.J."/>
            <person name="Salas-Masso N."/>
        </authorList>
    </citation>
    <scope>NUCLEOTIDE SEQUENCE [LARGE SCALE GENOMIC DNA]</scope>
    <source>
        <strain evidence="1 2">CECT 7834</strain>
    </source>
</reference>
<evidence type="ECO:0000313" key="1">
    <source>
        <dbReference type="EMBL" id="RXI42477.1"/>
    </source>
</evidence>
<dbReference type="Proteomes" id="UP000290378">
    <property type="component" value="Unassembled WGS sequence"/>
</dbReference>
<comment type="caution">
    <text evidence="1">The sequence shown here is derived from an EMBL/GenBank/DDBJ whole genome shotgun (WGS) entry which is preliminary data.</text>
</comment>
<keyword evidence="2" id="KW-1185">Reference proteome</keyword>
<dbReference type="AlphaFoldDB" id="A0A6M8NRL6"/>
<organism evidence="1 2">
    <name type="scientific">Arcobacter cloacae</name>
    <dbReference type="NCBI Taxonomy" id="1054034"/>
    <lineage>
        <taxon>Bacteria</taxon>
        <taxon>Pseudomonadati</taxon>
        <taxon>Campylobacterota</taxon>
        <taxon>Epsilonproteobacteria</taxon>
        <taxon>Campylobacterales</taxon>
        <taxon>Arcobacteraceae</taxon>
        <taxon>Arcobacter</taxon>
    </lineage>
</organism>
<gene>
    <name evidence="1" type="ORF">CP963_02960</name>
</gene>
<proteinExistence type="predicted"/>
<evidence type="ECO:0000313" key="2">
    <source>
        <dbReference type="Proteomes" id="UP000290378"/>
    </source>
</evidence>
<dbReference type="RefSeq" id="WP_129012805.1">
    <property type="nucleotide sequence ID" value="NZ_CBCSEI010000001.1"/>
</dbReference>
<sequence>MKLINYTLQTQIEYLSENKTNSHFKDYLKSVLEDTSKPYYQRADYIGLSLNEIKSKIDTLSTDISDLQALKKKLTSALDIAKVQVAEIFIANGIDRIDGNVISSLTLSNTTSKTKDEIIIKNEEALINLGYVKFSVDVEAIEKALQTKEGKKELKKLVDVIPITITTPAKIKVNTKRTSANNTQSVETDEILVIEEQIEDYQSEKLVA</sequence>
<name>A0A6M8NRL6_9BACT</name>
<accession>A0A6M8NRL6</accession>
<protein>
    <submittedName>
        <fullName evidence="1">Uncharacterized protein</fullName>
    </submittedName>
</protein>
<dbReference type="EMBL" id="NXII01000003">
    <property type="protein sequence ID" value="RXI42477.1"/>
    <property type="molecule type" value="Genomic_DNA"/>
</dbReference>